<organism evidence="1 2">
    <name type="scientific">Natribacillus halophilus</name>
    <dbReference type="NCBI Taxonomy" id="549003"/>
    <lineage>
        <taxon>Bacteria</taxon>
        <taxon>Bacillati</taxon>
        <taxon>Bacillota</taxon>
        <taxon>Bacilli</taxon>
        <taxon>Bacillales</taxon>
        <taxon>Bacillaceae</taxon>
        <taxon>Natribacillus</taxon>
    </lineage>
</organism>
<keyword evidence="2" id="KW-1185">Reference proteome</keyword>
<accession>A0A1G8N5J4</accession>
<gene>
    <name evidence="1" type="ORF">SAMN04488123_105212</name>
</gene>
<proteinExistence type="predicted"/>
<reference evidence="1 2" key="1">
    <citation type="submission" date="2016-10" db="EMBL/GenBank/DDBJ databases">
        <authorList>
            <person name="de Groot N.N."/>
        </authorList>
    </citation>
    <scope>NUCLEOTIDE SEQUENCE [LARGE SCALE GENOMIC DNA]</scope>
    <source>
        <strain evidence="1 2">DSM 21771</strain>
    </source>
</reference>
<dbReference type="AlphaFoldDB" id="A0A1G8N5J4"/>
<dbReference type="Proteomes" id="UP000198853">
    <property type="component" value="Unassembled WGS sequence"/>
</dbReference>
<evidence type="ECO:0000313" key="2">
    <source>
        <dbReference type="Proteomes" id="UP000198853"/>
    </source>
</evidence>
<name>A0A1G8N5J4_9BACI</name>
<dbReference type="EMBL" id="FNEN01000005">
    <property type="protein sequence ID" value="SDI75385.1"/>
    <property type="molecule type" value="Genomic_DNA"/>
</dbReference>
<sequence>MVGVPLNFDMSRANSCQKLKNVLKWARNMSYTFMRELLTVQKKTYKNKNNKNESKFIENIFLKPW</sequence>
<evidence type="ECO:0000313" key="1">
    <source>
        <dbReference type="EMBL" id="SDI75385.1"/>
    </source>
</evidence>
<protein>
    <submittedName>
        <fullName evidence="1">Uncharacterized protein</fullName>
    </submittedName>
</protein>